<keyword evidence="3" id="KW-1185">Reference proteome</keyword>
<dbReference type="Pfam" id="PF01593">
    <property type="entry name" value="Amino_oxidase"/>
    <property type="match status" value="1"/>
</dbReference>
<evidence type="ECO:0000313" key="2">
    <source>
        <dbReference type="EMBL" id="MBB5109822.1"/>
    </source>
</evidence>
<dbReference type="GO" id="GO:0004729">
    <property type="term" value="F:oxygen-dependent protoporphyrinogen oxidase activity"/>
    <property type="evidence" value="ECO:0007669"/>
    <property type="project" value="UniProtKB-EC"/>
</dbReference>
<name>A0A7W8B6P3_STRST</name>
<dbReference type="RefSeq" id="WP_184926839.1">
    <property type="nucleotide sequence ID" value="NZ_BMSQ01000072.1"/>
</dbReference>
<sequence>MTTALNGERVIVVGAGIAGTACAFRLQQAGADVLLLERGPRVGGRMSTVVKNGYRIDRGAILLLSTYTEMLQLIADADLNDHVVAKEQLVGIVREGVPHRFHPGLADLQHTKLFAPQTKQLLASMVGEIIQMGDKFQWSNLALAADLDVESALDYAARRLNQEAIDFFGEPMAGWGAFAPLKDQSVLNLFVSAKGCFTESGLFTFADGLSFLPEALAKTVTTEVDATVTQVEDTGFGVRVTWDRPGECERQEDASYCVISTLADSATDLYPQMPDAICEDLGRVRYTSTIAASIGTTVIPEETADYIATSPTEYPGLSFYAMDHLKAPGRAPDGHGLITTYWMDDWAKERLDSDDKTISEDVVRYASRLMPEIADHIDMVHLTRWPQALPVRGPGGYKDLARFSKNTDTLHRVALAGDYCTAAGTNNALCSGENAARRILDKHTSLTT</sequence>
<dbReference type="InterPro" id="IPR036188">
    <property type="entry name" value="FAD/NAD-bd_sf"/>
</dbReference>
<dbReference type="EMBL" id="JACHJD010000040">
    <property type="protein sequence ID" value="MBB5109822.1"/>
    <property type="molecule type" value="Genomic_DNA"/>
</dbReference>
<gene>
    <name evidence="2" type="ORF">FHS40_008952</name>
</gene>
<dbReference type="Proteomes" id="UP000549009">
    <property type="component" value="Unassembled WGS sequence"/>
</dbReference>
<dbReference type="AlphaFoldDB" id="A0A7W8B6P3"/>
<evidence type="ECO:0000259" key="1">
    <source>
        <dbReference type="Pfam" id="PF01593"/>
    </source>
</evidence>
<organism evidence="2 3">
    <name type="scientific">Streptomyces spectabilis</name>
    <dbReference type="NCBI Taxonomy" id="68270"/>
    <lineage>
        <taxon>Bacteria</taxon>
        <taxon>Bacillati</taxon>
        <taxon>Actinomycetota</taxon>
        <taxon>Actinomycetes</taxon>
        <taxon>Kitasatosporales</taxon>
        <taxon>Streptomycetaceae</taxon>
        <taxon>Streptomyces</taxon>
    </lineage>
</organism>
<keyword evidence="2" id="KW-0560">Oxidoreductase</keyword>
<proteinExistence type="predicted"/>
<protein>
    <submittedName>
        <fullName evidence="2">Oxygen-dependent protoporphyrinogen oxidase</fullName>
        <ecNumber evidence="2">1.3.3.4</ecNumber>
    </submittedName>
</protein>
<accession>A0A7W8B6P3</accession>
<evidence type="ECO:0000313" key="3">
    <source>
        <dbReference type="Proteomes" id="UP000549009"/>
    </source>
</evidence>
<comment type="caution">
    <text evidence="2">The sequence shown here is derived from an EMBL/GenBank/DDBJ whole genome shotgun (WGS) entry which is preliminary data.</text>
</comment>
<dbReference type="InterPro" id="IPR002937">
    <property type="entry name" value="Amino_oxidase"/>
</dbReference>
<dbReference type="EC" id="1.3.3.4" evidence="2"/>
<dbReference type="Gene3D" id="3.50.50.60">
    <property type="entry name" value="FAD/NAD(P)-binding domain"/>
    <property type="match status" value="1"/>
</dbReference>
<feature type="domain" description="Amine oxidase" evidence="1">
    <location>
        <begin position="17"/>
        <end position="440"/>
    </location>
</feature>
<dbReference type="SUPFAM" id="SSF54373">
    <property type="entry name" value="FAD-linked reductases, C-terminal domain"/>
    <property type="match status" value="1"/>
</dbReference>
<dbReference type="InterPro" id="IPR050464">
    <property type="entry name" value="Zeta_carotene_desat/Oxidored"/>
</dbReference>
<dbReference type="SUPFAM" id="SSF51905">
    <property type="entry name" value="FAD/NAD(P)-binding domain"/>
    <property type="match status" value="1"/>
</dbReference>
<dbReference type="Gene3D" id="3.90.660.20">
    <property type="entry name" value="Protoporphyrinogen oxidase, mitochondrial, domain 2"/>
    <property type="match status" value="1"/>
</dbReference>
<dbReference type="Gene3D" id="1.10.3110.10">
    <property type="entry name" value="protoporphyrinogen ix oxidase, domain 3"/>
    <property type="match status" value="1"/>
</dbReference>
<reference evidence="2 3" key="1">
    <citation type="submission" date="2020-08" db="EMBL/GenBank/DDBJ databases">
        <title>Genomic Encyclopedia of Type Strains, Phase III (KMG-III): the genomes of soil and plant-associated and newly described type strains.</title>
        <authorList>
            <person name="Whitman W."/>
        </authorList>
    </citation>
    <scope>NUCLEOTIDE SEQUENCE [LARGE SCALE GENOMIC DNA]</scope>
    <source>
        <strain evidence="2 3">CECT 3146</strain>
    </source>
</reference>
<dbReference type="PANTHER" id="PTHR42923">
    <property type="entry name" value="PROTOPORPHYRINOGEN OXIDASE"/>
    <property type="match status" value="1"/>
</dbReference>